<gene>
    <name evidence="1" type="ordered locus">MA_0495</name>
</gene>
<dbReference type="STRING" id="188937.MA_0495"/>
<dbReference type="AlphaFoldDB" id="Q8TTE2"/>
<dbReference type="EMBL" id="AE010299">
    <property type="protein sequence ID" value="AAM03939.1"/>
    <property type="molecule type" value="Genomic_DNA"/>
</dbReference>
<organism evidence="1 2">
    <name type="scientific">Methanosarcina acetivorans (strain ATCC 35395 / DSM 2834 / JCM 12185 / C2A)</name>
    <dbReference type="NCBI Taxonomy" id="188937"/>
    <lineage>
        <taxon>Archaea</taxon>
        <taxon>Methanobacteriati</taxon>
        <taxon>Methanobacteriota</taxon>
        <taxon>Stenosarchaea group</taxon>
        <taxon>Methanomicrobia</taxon>
        <taxon>Methanosarcinales</taxon>
        <taxon>Methanosarcinaceae</taxon>
        <taxon>Methanosarcina</taxon>
    </lineage>
</organism>
<reference evidence="1 2" key="1">
    <citation type="journal article" date="2002" name="Genome Res.">
        <title>The genome of Methanosarcina acetivorans reveals extensive metabolic and physiological diversity.</title>
        <authorList>
            <person name="Galagan J.E."/>
            <person name="Nusbaum C."/>
            <person name="Roy A."/>
            <person name="Endrizzi M.G."/>
            <person name="Macdonald P."/>
            <person name="FitzHugh W."/>
            <person name="Calvo S."/>
            <person name="Engels R."/>
            <person name="Smirnov S."/>
            <person name="Atnoor D."/>
            <person name="Brown A."/>
            <person name="Allen N."/>
            <person name="Naylor J."/>
            <person name="Stange-Thomann N."/>
            <person name="DeArellano K."/>
            <person name="Johnson R."/>
            <person name="Linton L."/>
            <person name="McEwan P."/>
            <person name="McKernan K."/>
            <person name="Talamas J."/>
            <person name="Tirrell A."/>
            <person name="Ye W."/>
            <person name="Zimmer A."/>
            <person name="Barber R.D."/>
            <person name="Cann I."/>
            <person name="Graham D.E."/>
            <person name="Grahame D.A."/>
            <person name="Guss A."/>
            <person name="Hedderich R."/>
            <person name="Ingram-Smith C."/>
            <person name="Kuettner C.H."/>
            <person name="Krzycki J.A."/>
            <person name="Leigh J.A."/>
            <person name="Li W."/>
            <person name="Liu J."/>
            <person name="Mukhopadhyay B."/>
            <person name="Reeve J.N."/>
            <person name="Smith K."/>
            <person name="Springer T.A."/>
            <person name="Umayam L.A."/>
            <person name="White O."/>
            <person name="White R.H."/>
            <person name="de Macario E.C."/>
            <person name="Ferry J.G."/>
            <person name="Jarrell K.F."/>
            <person name="Jing H."/>
            <person name="Macario A.J.L."/>
            <person name="Paulsen I."/>
            <person name="Pritchett M."/>
            <person name="Sowers K.R."/>
            <person name="Swanson R.V."/>
            <person name="Zinder S.H."/>
            <person name="Lander E."/>
            <person name="Metcalf W.W."/>
            <person name="Birren B."/>
        </authorList>
    </citation>
    <scope>NUCLEOTIDE SEQUENCE [LARGE SCALE GENOMIC DNA]</scope>
    <source>
        <strain evidence="2">ATCC 35395 / DSM 2834 / JCM 12185 / C2A</strain>
    </source>
</reference>
<keyword evidence="2" id="KW-1185">Reference proteome</keyword>
<dbReference type="KEGG" id="mac:MA_0495"/>
<sequence length="74" mass="8673">MNLITKIDIPQDGLYRIFNSGLTMRTCSHDTEHNQIINAFLSSEKKENKEETESRPAEIRTQDLRRVNVSYDFL</sequence>
<dbReference type="Proteomes" id="UP000002487">
    <property type="component" value="Chromosome"/>
</dbReference>
<evidence type="ECO:0000313" key="1">
    <source>
        <dbReference type="EMBL" id="AAM03939.1"/>
    </source>
</evidence>
<proteinExistence type="predicted"/>
<dbReference type="InParanoid" id="Q8TTE2"/>
<name>Q8TTE2_METAC</name>
<protein>
    <submittedName>
        <fullName evidence="1">Uncharacterized protein</fullName>
    </submittedName>
</protein>
<evidence type="ECO:0000313" key="2">
    <source>
        <dbReference type="Proteomes" id="UP000002487"/>
    </source>
</evidence>
<accession>Q8TTE2</accession>
<dbReference type="HOGENOM" id="CLU_2678853_0_0_2"/>
<dbReference type="EnsemblBacteria" id="AAM03939">
    <property type="protein sequence ID" value="AAM03939"/>
    <property type="gene ID" value="MA_0495"/>
</dbReference>